<keyword evidence="2" id="KW-1185">Reference proteome</keyword>
<protein>
    <submittedName>
        <fullName evidence="1">Uncharacterized protein</fullName>
    </submittedName>
</protein>
<comment type="caution">
    <text evidence="1">The sequence shown here is derived from an EMBL/GenBank/DDBJ whole genome shotgun (WGS) entry which is preliminary data.</text>
</comment>
<proteinExistence type="predicted"/>
<dbReference type="Proteomes" id="UP000821845">
    <property type="component" value="Chromosome 4"/>
</dbReference>
<evidence type="ECO:0000313" key="1">
    <source>
        <dbReference type="EMBL" id="KAH6932306.1"/>
    </source>
</evidence>
<organism evidence="1 2">
    <name type="scientific">Hyalomma asiaticum</name>
    <name type="common">Tick</name>
    <dbReference type="NCBI Taxonomy" id="266040"/>
    <lineage>
        <taxon>Eukaryota</taxon>
        <taxon>Metazoa</taxon>
        <taxon>Ecdysozoa</taxon>
        <taxon>Arthropoda</taxon>
        <taxon>Chelicerata</taxon>
        <taxon>Arachnida</taxon>
        <taxon>Acari</taxon>
        <taxon>Parasitiformes</taxon>
        <taxon>Ixodida</taxon>
        <taxon>Ixodoidea</taxon>
        <taxon>Ixodidae</taxon>
        <taxon>Hyalomminae</taxon>
        <taxon>Hyalomma</taxon>
    </lineage>
</organism>
<reference evidence="1" key="1">
    <citation type="submission" date="2020-05" db="EMBL/GenBank/DDBJ databases">
        <title>Large-scale comparative analyses of tick genomes elucidate their genetic diversity and vector capacities.</title>
        <authorList>
            <person name="Jia N."/>
            <person name="Wang J."/>
            <person name="Shi W."/>
            <person name="Du L."/>
            <person name="Sun Y."/>
            <person name="Zhan W."/>
            <person name="Jiang J."/>
            <person name="Wang Q."/>
            <person name="Zhang B."/>
            <person name="Ji P."/>
            <person name="Sakyi L.B."/>
            <person name="Cui X."/>
            <person name="Yuan T."/>
            <person name="Jiang B."/>
            <person name="Yang W."/>
            <person name="Lam T.T.-Y."/>
            <person name="Chang Q."/>
            <person name="Ding S."/>
            <person name="Wang X."/>
            <person name="Zhu J."/>
            <person name="Ruan X."/>
            <person name="Zhao L."/>
            <person name="Wei J."/>
            <person name="Que T."/>
            <person name="Du C."/>
            <person name="Cheng J."/>
            <person name="Dai P."/>
            <person name="Han X."/>
            <person name="Huang E."/>
            <person name="Gao Y."/>
            <person name="Liu J."/>
            <person name="Shao H."/>
            <person name="Ye R."/>
            <person name="Li L."/>
            <person name="Wei W."/>
            <person name="Wang X."/>
            <person name="Wang C."/>
            <person name="Yang T."/>
            <person name="Huo Q."/>
            <person name="Li W."/>
            <person name="Guo W."/>
            <person name="Chen H."/>
            <person name="Zhou L."/>
            <person name="Ni X."/>
            <person name="Tian J."/>
            <person name="Zhou Y."/>
            <person name="Sheng Y."/>
            <person name="Liu T."/>
            <person name="Pan Y."/>
            <person name="Xia L."/>
            <person name="Li J."/>
            <person name="Zhao F."/>
            <person name="Cao W."/>
        </authorList>
    </citation>
    <scope>NUCLEOTIDE SEQUENCE</scope>
    <source>
        <strain evidence="1">Hyas-2018</strain>
    </source>
</reference>
<gene>
    <name evidence="1" type="ORF">HPB50_004638</name>
</gene>
<name>A0ACB7SE20_HYAAI</name>
<evidence type="ECO:0000313" key="2">
    <source>
        <dbReference type="Proteomes" id="UP000821845"/>
    </source>
</evidence>
<sequence>MRTGRTAASLEAPRGSLFVLKDVVNSLQAYGMGPFKAVETVQGIRDGRKTTVPTKATKRSTIFQVVMYILLIRMLLRLIMVFFGKGKLGESVVEFLRTMAATYSYSRVTAYRPRICHLFWSLDRHLPDTLIEREPFILSPERTWKPAVYVAAIMDASIRRLQHANLCVVVKDMDDVFSPLAFLWHAMMLLGNCGEVTHLIQIDLRADALVTSQIFLDMLYLMICFTEISLSAAAVSRSHCNSLPEVNSMTAVYCTNGPQEDEFLEQAFLLMSMMRTGGVSLTAWKFYELNRAAFMTTTSAVATYIAVVLQLAPSFVGSKE</sequence>
<dbReference type="EMBL" id="CM023484">
    <property type="protein sequence ID" value="KAH6932306.1"/>
    <property type="molecule type" value="Genomic_DNA"/>
</dbReference>
<accession>A0ACB7SE20</accession>